<dbReference type="PROSITE" id="PS51819">
    <property type="entry name" value="VOC"/>
    <property type="match status" value="1"/>
</dbReference>
<reference evidence="2 3" key="1">
    <citation type="submission" date="2023-11" db="EMBL/GenBank/DDBJ databases">
        <title>MicrobeMod: A computational toolkit for identifying prokaryotic methylation and restriction-modification with nanopore sequencing.</title>
        <authorList>
            <person name="Crits-Christoph A."/>
            <person name="Kang S.C."/>
            <person name="Lee H."/>
            <person name="Ostrov N."/>
        </authorList>
    </citation>
    <scope>NUCLEOTIDE SEQUENCE [LARGE SCALE GENOMIC DNA]</scope>
    <source>
        <strain evidence="2 3">DSMZ 16071</strain>
    </source>
</reference>
<dbReference type="Proteomes" id="UP001324185">
    <property type="component" value="Chromosome"/>
</dbReference>
<dbReference type="RefSeq" id="WP_018623739.1">
    <property type="nucleotide sequence ID" value="NZ_CP140158.1"/>
</dbReference>
<dbReference type="InterPro" id="IPR037523">
    <property type="entry name" value="VOC_core"/>
</dbReference>
<proteinExistence type="predicted"/>
<sequence length="122" mass="14090">MRSRFEPGHNIAMKVPAHEYDTTVAFYRDVLGFELIPLDNDEENNTIRFKFGDKVLWIDRVATLSQTEIWLEVTTDDVEEAAQYLQQNNVVRCDDIEILPEGFKGFWISSPANIIHLVTDSD</sequence>
<organism evidence="2 3">
    <name type="scientific">Kangiella aquimarina</name>
    <dbReference type="NCBI Taxonomy" id="261965"/>
    <lineage>
        <taxon>Bacteria</taxon>
        <taxon>Pseudomonadati</taxon>
        <taxon>Pseudomonadota</taxon>
        <taxon>Gammaproteobacteria</taxon>
        <taxon>Kangiellales</taxon>
        <taxon>Kangiellaceae</taxon>
        <taxon>Kangiella</taxon>
    </lineage>
</organism>
<keyword evidence="3" id="KW-1185">Reference proteome</keyword>
<protein>
    <submittedName>
        <fullName evidence="2">Glyoxalase/bleomycin resistance/dioxygenase family protein</fullName>
    </submittedName>
</protein>
<dbReference type="SUPFAM" id="SSF54593">
    <property type="entry name" value="Glyoxalase/Bleomycin resistance protein/Dihydroxybiphenyl dioxygenase"/>
    <property type="match status" value="1"/>
</dbReference>
<dbReference type="Gene3D" id="3.10.180.10">
    <property type="entry name" value="2,3-Dihydroxybiphenyl 1,2-Dioxygenase, domain 1"/>
    <property type="match status" value="1"/>
</dbReference>
<evidence type="ECO:0000259" key="1">
    <source>
        <dbReference type="PROSITE" id="PS51819"/>
    </source>
</evidence>
<evidence type="ECO:0000313" key="2">
    <source>
        <dbReference type="EMBL" id="WQG85745.1"/>
    </source>
</evidence>
<dbReference type="InterPro" id="IPR029068">
    <property type="entry name" value="Glyas_Bleomycin-R_OHBP_Dase"/>
</dbReference>
<evidence type="ECO:0000313" key="3">
    <source>
        <dbReference type="Proteomes" id="UP001324185"/>
    </source>
</evidence>
<name>A0ABZ0X567_9GAMM</name>
<dbReference type="EMBL" id="CP140158">
    <property type="protein sequence ID" value="WQG85745.1"/>
    <property type="molecule type" value="Genomic_DNA"/>
</dbReference>
<feature type="domain" description="VOC" evidence="1">
    <location>
        <begin position="6"/>
        <end position="121"/>
    </location>
</feature>
<accession>A0ABZ0X567</accession>
<gene>
    <name evidence="2" type="ORF">SR900_02385</name>
</gene>